<keyword evidence="13" id="KW-0732">Signal</keyword>
<evidence type="ECO:0000256" key="11">
    <source>
        <dbReference type="ARBA" id="ARBA00023033"/>
    </source>
</evidence>
<dbReference type="InterPro" id="IPR001128">
    <property type="entry name" value="Cyt_P450"/>
</dbReference>
<feature type="signal peptide" evidence="13">
    <location>
        <begin position="1"/>
        <end position="21"/>
    </location>
</feature>
<dbReference type="InterPro" id="IPR036396">
    <property type="entry name" value="Cyt_P450_sf"/>
</dbReference>
<dbReference type="SUPFAM" id="SSF48264">
    <property type="entry name" value="Cytochrome P450"/>
    <property type="match status" value="1"/>
</dbReference>
<evidence type="ECO:0000313" key="14">
    <source>
        <dbReference type="EMBL" id="KAJ1526303.1"/>
    </source>
</evidence>
<keyword evidence="7" id="KW-0256">Endoplasmic reticulum</keyword>
<keyword evidence="5" id="KW-0349">Heme</keyword>
<dbReference type="GO" id="GO:0005789">
    <property type="term" value="C:endoplasmic reticulum membrane"/>
    <property type="evidence" value="ECO:0007669"/>
    <property type="project" value="UniProtKB-SubCell"/>
</dbReference>
<evidence type="ECO:0000256" key="13">
    <source>
        <dbReference type="SAM" id="SignalP"/>
    </source>
</evidence>
<protein>
    <recommendedName>
        <fullName evidence="16">Cytochrome P450 4C1-like</fullName>
    </recommendedName>
</protein>
<evidence type="ECO:0000256" key="8">
    <source>
        <dbReference type="ARBA" id="ARBA00022848"/>
    </source>
</evidence>
<sequence length="471" mass="51987">MLALLAALLLGAVLLAQYARARLHITSLLAAVPGPSYPLPILGNLLHMLGPMDNILARGLHIYDQYGPGPIKFWLGETPSVQLMRPEDIEPILSSQREVEKPELIYKPVRGFFGQGLITLNGDAWFAHRRALTPAFHFSVLERYAGIFTRRGAAFAKQLAADVPAGQSFDIMKFHSAFVTETVMETAFGIPPDVLVREKSEVGEFVKATNDAFSVIVHRIFHPWLLVDAIFKMSPIGRTHARCEEIITAYAKKVIAAKKAELEERRLRGGGDDHDGEETEEGVRKKYTFLDMALGGRAGVLTDEEVLNEVRTLIAVQQTSASTLSFIMVMLALHPDVQELARREVREVDATEGLHPLERLKRLKYLERVIKETMRLYPITAIFSRKLKSDDVLTCSVTPRSPSPGTRCRPACWPPCSCTRRTATPGTGPTRSASTRTASCPTTAWAATRTRTCPLARGRGTASASATPCCR</sequence>
<evidence type="ECO:0000256" key="7">
    <source>
        <dbReference type="ARBA" id="ARBA00022824"/>
    </source>
</evidence>
<keyword evidence="10" id="KW-0408">Iron</keyword>
<gene>
    <name evidence="14" type="ORF">ONE63_009454</name>
</gene>
<keyword evidence="9" id="KW-0560">Oxidoreductase</keyword>
<evidence type="ECO:0000313" key="15">
    <source>
        <dbReference type="Proteomes" id="UP001075354"/>
    </source>
</evidence>
<dbReference type="GO" id="GO:0016705">
    <property type="term" value="F:oxidoreductase activity, acting on paired donors, with incorporation or reduction of molecular oxygen"/>
    <property type="evidence" value="ECO:0007669"/>
    <property type="project" value="InterPro"/>
</dbReference>
<evidence type="ECO:0000256" key="1">
    <source>
        <dbReference type="ARBA" id="ARBA00001971"/>
    </source>
</evidence>
<comment type="subcellular location">
    <subcellularLocation>
        <location evidence="3">Endoplasmic reticulum membrane</location>
        <topology evidence="3">Peripheral membrane protein</topology>
    </subcellularLocation>
    <subcellularLocation>
        <location evidence="2">Microsome membrane</location>
        <topology evidence="2">Peripheral membrane protein</topology>
    </subcellularLocation>
</comment>
<dbReference type="Gene3D" id="1.10.630.10">
    <property type="entry name" value="Cytochrome P450"/>
    <property type="match status" value="1"/>
</dbReference>
<comment type="similarity">
    <text evidence="4">Belongs to the cytochrome P450 family.</text>
</comment>
<proteinExistence type="inferred from homology"/>
<comment type="cofactor">
    <cofactor evidence="1">
        <name>heme</name>
        <dbReference type="ChEBI" id="CHEBI:30413"/>
    </cofactor>
</comment>
<evidence type="ECO:0000256" key="9">
    <source>
        <dbReference type="ARBA" id="ARBA00023002"/>
    </source>
</evidence>
<reference evidence="14" key="1">
    <citation type="submission" date="2022-12" db="EMBL/GenBank/DDBJ databases">
        <title>Chromosome-level genome assembly of the bean flower thrips Megalurothrips usitatus.</title>
        <authorList>
            <person name="Ma L."/>
            <person name="Liu Q."/>
            <person name="Li H."/>
            <person name="Cai W."/>
        </authorList>
    </citation>
    <scope>NUCLEOTIDE SEQUENCE</scope>
    <source>
        <strain evidence="14">Cailab_2022a</strain>
    </source>
</reference>
<comment type="caution">
    <text evidence="14">The sequence shown here is derived from an EMBL/GenBank/DDBJ whole genome shotgun (WGS) entry which is preliminary data.</text>
</comment>
<feature type="chain" id="PRO_5043798635" description="Cytochrome P450 4C1-like" evidence="13">
    <location>
        <begin position="22"/>
        <end position="471"/>
    </location>
</feature>
<dbReference type="Proteomes" id="UP001075354">
    <property type="component" value="Chromosome 7"/>
</dbReference>
<keyword evidence="8" id="KW-0492">Microsome</keyword>
<evidence type="ECO:0008006" key="16">
    <source>
        <dbReference type="Google" id="ProtNLM"/>
    </source>
</evidence>
<keyword evidence="15" id="KW-1185">Reference proteome</keyword>
<dbReference type="InterPro" id="IPR050196">
    <property type="entry name" value="Cytochrome_P450_Monoox"/>
</dbReference>
<keyword evidence="12" id="KW-0472">Membrane</keyword>
<evidence type="ECO:0000256" key="4">
    <source>
        <dbReference type="ARBA" id="ARBA00010617"/>
    </source>
</evidence>
<dbReference type="PANTHER" id="PTHR24291">
    <property type="entry name" value="CYTOCHROME P450 FAMILY 4"/>
    <property type="match status" value="1"/>
</dbReference>
<dbReference type="PANTHER" id="PTHR24291:SF189">
    <property type="entry name" value="CYTOCHROME P450 4C3-RELATED"/>
    <property type="match status" value="1"/>
</dbReference>
<keyword evidence="11" id="KW-0503">Monooxygenase</keyword>
<dbReference type="AlphaFoldDB" id="A0AAV7XJN0"/>
<evidence type="ECO:0000256" key="3">
    <source>
        <dbReference type="ARBA" id="ARBA00004406"/>
    </source>
</evidence>
<evidence type="ECO:0000256" key="12">
    <source>
        <dbReference type="ARBA" id="ARBA00023136"/>
    </source>
</evidence>
<dbReference type="GO" id="GO:0020037">
    <property type="term" value="F:heme binding"/>
    <property type="evidence" value="ECO:0007669"/>
    <property type="project" value="InterPro"/>
</dbReference>
<dbReference type="EMBL" id="JAPTSV010000007">
    <property type="protein sequence ID" value="KAJ1526303.1"/>
    <property type="molecule type" value="Genomic_DNA"/>
</dbReference>
<keyword evidence="6" id="KW-0479">Metal-binding</keyword>
<evidence type="ECO:0000256" key="2">
    <source>
        <dbReference type="ARBA" id="ARBA00004174"/>
    </source>
</evidence>
<dbReference type="Pfam" id="PF00067">
    <property type="entry name" value="p450"/>
    <property type="match status" value="1"/>
</dbReference>
<evidence type="ECO:0000256" key="6">
    <source>
        <dbReference type="ARBA" id="ARBA00022723"/>
    </source>
</evidence>
<evidence type="ECO:0000256" key="10">
    <source>
        <dbReference type="ARBA" id="ARBA00023004"/>
    </source>
</evidence>
<name>A0AAV7XJN0_9NEOP</name>
<accession>A0AAV7XJN0</accession>
<dbReference type="GO" id="GO:0005506">
    <property type="term" value="F:iron ion binding"/>
    <property type="evidence" value="ECO:0007669"/>
    <property type="project" value="InterPro"/>
</dbReference>
<organism evidence="14 15">
    <name type="scientific">Megalurothrips usitatus</name>
    <name type="common">bean blossom thrips</name>
    <dbReference type="NCBI Taxonomy" id="439358"/>
    <lineage>
        <taxon>Eukaryota</taxon>
        <taxon>Metazoa</taxon>
        <taxon>Ecdysozoa</taxon>
        <taxon>Arthropoda</taxon>
        <taxon>Hexapoda</taxon>
        <taxon>Insecta</taxon>
        <taxon>Pterygota</taxon>
        <taxon>Neoptera</taxon>
        <taxon>Paraneoptera</taxon>
        <taxon>Thysanoptera</taxon>
        <taxon>Terebrantia</taxon>
        <taxon>Thripoidea</taxon>
        <taxon>Thripidae</taxon>
        <taxon>Megalurothrips</taxon>
    </lineage>
</organism>
<dbReference type="GO" id="GO:0004497">
    <property type="term" value="F:monooxygenase activity"/>
    <property type="evidence" value="ECO:0007669"/>
    <property type="project" value="UniProtKB-KW"/>
</dbReference>
<evidence type="ECO:0000256" key="5">
    <source>
        <dbReference type="ARBA" id="ARBA00022617"/>
    </source>
</evidence>